<dbReference type="Pfam" id="PF12796">
    <property type="entry name" value="Ank_2"/>
    <property type="match status" value="3"/>
</dbReference>
<feature type="repeat" description="ANK" evidence="3">
    <location>
        <begin position="240"/>
        <end position="272"/>
    </location>
</feature>
<dbReference type="SMART" id="SM00248">
    <property type="entry name" value="ANK"/>
    <property type="match status" value="10"/>
</dbReference>
<dbReference type="OrthoDB" id="366390at2759"/>
<dbReference type="InterPro" id="IPR036770">
    <property type="entry name" value="Ankyrin_rpt-contain_sf"/>
</dbReference>
<evidence type="ECO:0000313" key="4">
    <source>
        <dbReference type="EMBL" id="CAG8902728.1"/>
    </source>
</evidence>
<feature type="repeat" description="ANK" evidence="3">
    <location>
        <begin position="173"/>
        <end position="205"/>
    </location>
</feature>
<name>A0A9W4P6H6_9EURO</name>
<dbReference type="PRINTS" id="PR01415">
    <property type="entry name" value="ANKYRIN"/>
</dbReference>
<evidence type="ECO:0000313" key="5">
    <source>
        <dbReference type="Proteomes" id="UP001154252"/>
    </source>
</evidence>
<keyword evidence="2 3" id="KW-0040">ANK repeat</keyword>
<evidence type="ECO:0000256" key="3">
    <source>
        <dbReference type="PROSITE-ProRule" id="PRU00023"/>
    </source>
</evidence>
<evidence type="ECO:0000256" key="1">
    <source>
        <dbReference type="ARBA" id="ARBA00022737"/>
    </source>
</evidence>
<feature type="repeat" description="ANK" evidence="3">
    <location>
        <begin position="140"/>
        <end position="172"/>
    </location>
</feature>
<dbReference type="InterPro" id="IPR002110">
    <property type="entry name" value="Ankyrin_rpt"/>
</dbReference>
<organism evidence="4 5">
    <name type="scientific">Penicillium egyptiacum</name>
    <dbReference type="NCBI Taxonomy" id="1303716"/>
    <lineage>
        <taxon>Eukaryota</taxon>
        <taxon>Fungi</taxon>
        <taxon>Dikarya</taxon>
        <taxon>Ascomycota</taxon>
        <taxon>Pezizomycotina</taxon>
        <taxon>Eurotiomycetes</taxon>
        <taxon>Eurotiomycetidae</taxon>
        <taxon>Eurotiales</taxon>
        <taxon>Aspergillaceae</taxon>
        <taxon>Penicillium</taxon>
    </lineage>
</organism>
<dbReference type="PROSITE" id="PS50088">
    <property type="entry name" value="ANK_REPEAT"/>
    <property type="match status" value="5"/>
</dbReference>
<dbReference type="EMBL" id="CAJVRC010000876">
    <property type="protein sequence ID" value="CAG8902728.1"/>
    <property type="molecule type" value="Genomic_DNA"/>
</dbReference>
<gene>
    <name evidence="4" type="ORF">PEGY_LOCUS6901</name>
</gene>
<reference evidence="4" key="1">
    <citation type="submission" date="2021-07" db="EMBL/GenBank/DDBJ databases">
        <authorList>
            <person name="Branca A.L. A."/>
        </authorList>
    </citation>
    <scope>NUCLEOTIDE SEQUENCE</scope>
</reference>
<dbReference type="PANTHER" id="PTHR24166">
    <property type="entry name" value="ROLLING PEBBLES, ISOFORM B"/>
    <property type="match status" value="1"/>
</dbReference>
<accession>A0A9W4P6H6</accession>
<keyword evidence="5" id="KW-1185">Reference proteome</keyword>
<feature type="repeat" description="ANK" evidence="3">
    <location>
        <begin position="111"/>
        <end position="139"/>
    </location>
</feature>
<dbReference type="Gene3D" id="1.25.40.20">
    <property type="entry name" value="Ankyrin repeat-containing domain"/>
    <property type="match status" value="3"/>
</dbReference>
<dbReference type="PROSITE" id="PS50297">
    <property type="entry name" value="ANK_REP_REGION"/>
    <property type="match status" value="4"/>
</dbReference>
<dbReference type="SUPFAM" id="SSF48403">
    <property type="entry name" value="Ankyrin repeat"/>
    <property type="match status" value="1"/>
</dbReference>
<sequence length="489" mass="53747">MPRHISLPPAIHSSPKKMSIEILPTELILLIASVLPCESSLVALALSNRRLYEICNPFLYQYNVLHGHSSALNWAAENDRIDTLQKALDAGAPLLMGRPLNEDPSLFKPHPLSLAAKKGHTNIVRYMVDRGVSPDITTRELLTPLALAAARGHASLVTYLLQVGARQGIKDARGRRPVFLAASQGHTEVVELLLSAPKELGNKPDKEELMTEAFLAAVQAEQVPVVQLLFAHGAQLNIGFGWCPLTVAANNGNSDLAALLLAHGADPNFIEEGQVWAPLTVAVANDHKEISQMLVHGTACLHRTRALAIAVKRWNRPIAEMLLRCGAPPQFCPSEVLNLPDGIPGNDGQWVQPLLFAVESGNLELAQLLLEYGADVNVACFEHPGGERDKDFNRVLFCAVEKSDETMVNLLLEHGADPRITDLYSQSPLSYAVYSNCEAIVRSLLDHGANPYRAVDHCDRKLIMFWQMNQSIWAMLQEAEVKWTEQHSC</sequence>
<evidence type="ECO:0000256" key="2">
    <source>
        <dbReference type="ARBA" id="ARBA00023043"/>
    </source>
</evidence>
<dbReference type="Proteomes" id="UP001154252">
    <property type="component" value="Unassembled WGS sequence"/>
</dbReference>
<proteinExistence type="predicted"/>
<protein>
    <recommendedName>
        <fullName evidence="6">F-box domain-containing protein</fullName>
    </recommendedName>
</protein>
<dbReference type="PANTHER" id="PTHR24166:SF48">
    <property type="entry name" value="PROTEIN VAPYRIN"/>
    <property type="match status" value="1"/>
</dbReference>
<feature type="repeat" description="ANK" evidence="3">
    <location>
        <begin position="349"/>
        <end position="381"/>
    </location>
</feature>
<comment type="caution">
    <text evidence="4">The sequence shown here is derived from an EMBL/GenBank/DDBJ whole genome shotgun (WGS) entry which is preliminary data.</text>
</comment>
<dbReference type="CDD" id="cd09917">
    <property type="entry name" value="F-box_SF"/>
    <property type="match status" value="1"/>
</dbReference>
<keyword evidence="1" id="KW-0677">Repeat</keyword>
<dbReference type="Pfam" id="PF00023">
    <property type="entry name" value="Ank"/>
    <property type="match status" value="1"/>
</dbReference>
<dbReference type="InterPro" id="IPR050889">
    <property type="entry name" value="Dendritic_Spine_Reg/Scaffold"/>
</dbReference>
<evidence type="ECO:0008006" key="6">
    <source>
        <dbReference type="Google" id="ProtNLM"/>
    </source>
</evidence>
<dbReference type="AlphaFoldDB" id="A0A9W4P6H6"/>